<proteinExistence type="predicted"/>
<feature type="region of interest" description="Disordered" evidence="1">
    <location>
        <begin position="1"/>
        <end position="37"/>
    </location>
</feature>
<dbReference type="Proteomes" id="UP000265520">
    <property type="component" value="Unassembled WGS sequence"/>
</dbReference>
<evidence type="ECO:0000313" key="2">
    <source>
        <dbReference type="EMBL" id="MCI26160.1"/>
    </source>
</evidence>
<dbReference type="EMBL" id="LXQA010151638">
    <property type="protein sequence ID" value="MCI26160.1"/>
    <property type="molecule type" value="Genomic_DNA"/>
</dbReference>
<evidence type="ECO:0000256" key="1">
    <source>
        <dbReference type="SAM" id="MobiDB-lite"/>
    </source>
</evidence>
<reference evidence="2 3" key="1">
    <citation type="journal article" date="2018" name="Front. Plant Sci.">
        <title>Red Clover (Trifolium pratense) and Zigzag Clover (T. medium) - A Picture of Genomic Similarities and Differences.</title>
        <authorList>
            <person name="Dluhosova J."/>
            <person name="Istvanek J."/>
            <person name="Nedelnik J."/>
            <person name="Repkova J."/>
        </authorList>
    </citation>
    <scope>NUCLEOTIDE SEQUENCE [LARGE SCALE GENOMIC DNA]</scope>
    <source>
        <strain evidence="3">cv. 10/8</strain>
        <tissue evidence="2">Leaf</tissue>
    </source>
</reference>
<feature type="compositionally biased region" description="Acidic residues" evidence="1">
    <location>
        <begin position="22"/>
        <end position="37"/>
    </location>
</feature>
<comment type="caution">
    <text evidence="2">The sequence shown here is derived from an EMBL/GenBank/DDBJ whole genome shotgun (WGS) entry which is preliminary data.</text>
</comment>
<keyword evidence="3" id="KW-1185">Reference proteome</keyword>
<name>A0A392QR99_9FABA</name>
<protein>
    <submittedName>
        <fullName evidence="2">Uncharacterized protein</fullName>
    </submittedName>
</protein>
<evidence type="ECO:0000313" key="3">
    <source>
        <dbReference type="Proteomes" id="UP000265520"/>
    </source>
</evidence>
<dbReference type="AlphaFoldDB" id="A0A392QR99"/>
<feature type="non-terminal residue" evidence="2">
    <location>
        <position position="37"/>
    </location>
</feature>
<sequence>MKRRKSNQVNDDTDRMSVTSQVEEEIEDEDMDQSDNE</sequence>
<accession>A0A392QR99</accession>
<organism evidence="2 3">
    <name type="scientific">Trifolium medium</name>
    <dbReference type="NCBI Taxonomy" id="97028"/>
    <lineage>
        <taxon>Eukaryota</taxon>
        <taxon>Viridiplantae</taxon>
        <taxon>Streptophyta</taxon>
        <taxon>Embryophyta</taxon>
        <taxon>Tracheophyta</taxon>
        <taxon>Spermatophyta</taxon>
        <taxon>Magnoliopsida</taxon>
        <taxon>eudicotyledons</taxon>
        <taxon>Gunneridae</taxon>
        <taxon>Pentapetalae</taxon>
        <taxon>rosids</taxon>
        <taxon>fabids</taxon>
        <taxon>Fabales</taxon>
        <taxon>Fabaceae</taxon>
        <taxon>Papilionoideae</taxon>
        <taxon>50 kb inversion clade</taxon>
        <taxon>NPAAA clade</taxon>
        <taxon>Hologalegina</taxon>
        <taxon>IRL clade</taxon>
        <taxon>Trifolieae</taxon>
        <taxon>Trifolium</taxon>
    </lineage>
</organism>